<keyword evidence="2" id="KW-1185">Reference proteome</keyword>
<reference evidence="1" key="1">
    <citation type="submission" date="2016-05" db="EMBL/GenBank/DDBJ databases">
        <title>Microbial consortia oxidize butane by reversing methanogenesis.</title>
        <authorList>
            <person name="Laso-Perez R."/>
            <person name="Richter M."/>
            <person name="Wegener G."/>
            <person name="Musat F."/>
        </authorList>
    </citation>
    <scope>NUCLEOTIDE SEQUENCE [LARGE SCALE GENOMIC DNA]</scope>
    <source>
        <strain evidence="1">BOX1</strain>
    </source>
</reference>
<evidence type="ECO:0000313" key="2">
    <source>
        <dbReference type="Proteomes" id="UP000185779"/>
    </source>
</evidence>
<protein>
    <submittedName>
        <fullName evidence="1">Uncharacterized protein</fullName>
    </submittedName>
</protein>
<accession>A0A1F2P4U6</accession>
<sequence length="48" mass="5515">MISRIVVEKINSGEMKEDEFWFVALEFAKVVVEKARGMFKTKSMTTTA</sequence>
<proteinExistence type="predicted"/>
<dbReference type="Proteomes" id="UP000185779">
    <property type="component" value="Unassembled WGS sequence"/>
</dbReference>
<dbReference type="EMBL" id="LYOR01000003">
    <property type="protein sequence ID" value="OFV66135.1"/>
    <property type="molecule type" value="Genomic_DNA"/>
</dbReference>
<organism evidence="1 2">
    <name type="scientific">Candidatus Syntropharchaeum butanivorans</name>
    <dbReference type="NCBI Taxonomy" id="1839936"/>
    <lineage>
        <taxon>Archaea</taxon>
        <taxon>Methanobacteriati</taxon>
        <taxon>Methanobacteriota</taxon>
        <taxon>Stenosarchaea group</taxon>
        <taxon>Methanomicrobia</taxon>
        <taxon>Methanosarcinales</taxon>
        <taxon>ANME-2 cluster</taxon>
        <taxon>Candidatus Syntropharchaeum</taxon>
    </lineage>
</organism>
<name>A0A1F2P4U6_9EURY</name>
<dbReference type="AlphaFoldDB" id="A0A1F2P4U6"/>
<gene>
    <name evidence="1" type="ORF">SBU_000677</name>
</gene>
<dbReference type="STRING" id="1839936.SBU_000677"/>
<evidence type="ECO:0000313" key="1">
    <source>
        <dbReference type="EMBL" id="OFV66135.1"/>
    </source>
</evidence>
<comment type="caution">
    <text evidence="1">The sequence shown here is derived from an EMBL/GenBank/DDBJ whole genome shotgun (WGS) entry which is preliminary data.</text>
</comment>